<feature type="transmembrane region" description="Helical" evidence="2">
    <location>
        <begin position="20"/>
        <end position="39"/>
    </location>
</feature>
<keyword evidence="4" id="KW-1185">Reference proteome</keyword>
<feature type="region of interest" description="Disordered" evidence="1">
    <location>
        <begin position="62"/>
        <end position="93"/>
    </location>
</feature>
<keyword evidence="2" id="KW-0812">Transmembrane</keyword>
<evidence type="ECO:0000256" key="2">
    <source>
        <dbReference type="SAM" id="Phobius"/>
    </source>
</evidence>
<organism evidence="3 4">
    <name type="scientific">Paramecium primaurelia</name>
    <dbReference type="NCBI Taxonomy" id="5886"/>
    <lineage>
        <taxon>Eukaryota</taxon>
        <taxon>Sar</taxon>
        <taxon>Alveolata</taxon>
        <taxon>Ciliophora</taxon>
        <taxon>Intramacronucleata</taxon>
        <taxon>Oligohymenophorea</taxon>
        <taxon>Peniculida</taxon>
        <taxon>Parameciidae</taxon>
        <taxon>Paramecium</taxon>
    </lineage>
</organism>
<name>A0A8S1QF07_PARPR</name>
<dbReference type="AlphaFoldDB" id="A0A8S1QF07"/>
<dbReference type="Proteomes" id="UP000688137">
    <property type="component" value="Unassembled WGS sequence"/>
</dbReference>
<feature type="compositionally biased region" description="Gly residues" evidence="1">
    <location>
        <begin position="84"/>
        <end position="93"/>
    </location>
</feature>
<sequence length="93" mass="10704">MVQLASNRSMMVKAINSTWSIIQTLYFAIILFFFTLFGMKKESNKYSKEELKYIINEKMPIKRKPKDDEDDNDKEGTKPKIVRGFGGGADCKS</sequence>
<accession>A0A8S1QF07</accession>
<reference evidence="3" key="1">
    <citation type="submission" date="2021-01" db="EMBL/GenBank/DDBJ databases">
        <authorList>
            <consortium name="Genoscope - CEA"/>
            <person name="William W."/>
        </authorList>
    </citation>
    <scope>NUCLEOTIDE SEQUENCE</scope>
</reference>
<evidence type="ECO:0000313" key="4">
    <source>
        <dbReference type="Proteomes" id="UP000688137"/>
    </source>
</evidence>
<evidence type="ECO:0000313" key="3">
    <source>
        <dbReference type="EMBL" id="CAD8113357.1"/>
    </source>
</evidence>
<keyword evidence="2" id="KW-1133">Transmembrane helix</keyword>
<keyword evidence="2" id="KW-0472">Membrane</keyword>
<evidence type="ECO:0000256" key="1">
    <source>
        <dbReference type="SAM" id="MobiDB-lite"/>
    </source>
</evidence>
<comment type="caution">
    <text evidence="3">The sequence shown here is derived from an EMBL/GenBank/DDBJ whole genome shotgun (WGS) entry which is preliminary data.</text>
</comment>
<proteinExistence type="predicted"/>
<dbReference type="EMBL" id="CAJJDM010000160">
    <property type="protein sequence ID" value="CAD8113357.1"/>
    <property type="molecule type" value="Genomic_DNA"/>
</dbReference>
<protein>
    <submittedName>
        <fullName evidence="3">Uncharacterized protein</fullName>
    </submittedName>
</protein>
<gene>
    <name evidence="3" type="ORF">PPRIM_AZ9-3.1.T1550019</name>
</gene>